<dbReference type="RefSeq" id="WP_005333662.1">
    <property type="nucleotide sequence ID" value="NZ_AAXA02000014.1"/>
</dbReference>
<dbReference type="Gene3D" id="3.40.50.300">
    <property type="entry name" value="P-loop containing nucleotide triphosphate hydrolases"/>
    <property type="match status" value="1"/>
</dbReference>
<dbReference type="AlphaFoldDB" id="B0G6N7"/>
<evidence type="ECO:0000259" key="1">
    <source>
        <dbReference type="SMART" id="SM00382"/>
    </source>
</evidence>
<dbReference type="PaxDb" id="411461-DORFOR_02021"/>
<reference evidence="2 3" key="1">
    <citation type="submission" date="2007-10" db="EMBL/GenBank/DDBJ databases">
        <title>Draft genome sequence of Dorea formicigenerans(ATCC 27755).</title>
        <authorList>
            <person name="Sudarsanam P."/>
            <person name="Ley R."/>
            <person name="Guruge J."/>
            <person name="Turnbaugh P.J."/>
            <person name="Mahowald M."/>
            <person name="Liep D."/>
            <person name="Gordon J."/>
        </authorList>
    </citation>
    <scope>NUCLEOTIDE SEQUENCE [LARGE SCALE GENOMIC DNA]</scope>
    <source>
        <strain evidence="2 3">ATCC 27755</strain>
    </source>
</reference>
<evidence type="ECO:0000313" key="2">
    <source>
        <dbReference type="EMBL" id="EDR46798.1"/>
    </source>
</evidence>
<accession>B0G6N7</accession>
<dbReference type="Proteomes" id="UP000005359">
    <property type="component" value="Unassembled WGS sequence"/>
</dbReference>
<evidence type="ECO:0000313" key="3">
    <source>
        <dbReference type="Proteomes" id="UP000005359"/>
    </source>
</evidence>
<gene>
    <name evidence="2" type="ORF">DORFOR_02021</name>
</gene>
<dbReference type="STRING" id="411461.DORFOR_02021"/>
<dbReference type="InterPro" id="IPR052754">
    <property type="entry name" value="NTPase_KAP_P-loop"/>
</dbReference>
<protein>
    <submittedName>
        <fullName evidence="2">Putative phage tail component domain protein</fullName>
    </submittedName>
</protein>
<dbReference type="SMART" id="SM00382">
    <property type="entry name" value="AAA"/>
    <property type="match status" value="1"/>
</dbReference>
<organism evidence="2 3">
    <name type="scientific">Dorea formicigenerans ATCC 27755</name>
    <dbReference type="NCBI Taxonomy" id="411461"/>
    <lineage>
        <taxon>Bacteria</taxon>
        <taxon>Bacillati</taxon>
        <taxon>Bacillota</taxon>
        <taxon>Clostridia</taxon>
        <taxon>Lachnospirales</taxon>
        <taxon>Lachnospiraceae</taxon>
        <taxon>Dorea</taxon>
    </lineage>
</organism>
<name>B0G6N7_9FIRM</name>
<dbReference type="Pfam" id="PF07693">
    <property type="entry name" value="KAP_NTPase"/>
    <property type="match status" value="1"/>
</dbReference>
<dbReference type="EMBL" id="AAXA02000014">
    <property type="protein sequence ID" value="EDR46798.1"/>
    <property type="molecule type" value="Genomic_DNA"/>
</dbReference>
<dbReference type="InterPro" id="IPR003593">
    <property type="entry name" value="AAA+_ATPase"/>
</dbReference>
<sequence>MKRKVIKMYYSDKPILSKKEDFLKRKYFAELVAKSLENLNSQDTFTIGLYGQWGIGKTSLVNMILEEIKENEKVVIVRFEPWNFSSTNQLLEQFFVHLANQFHWTKDKTLKEVGNALERYSDAFDFAKVIPHVGGAISFLGKRISKGIGKRIQNNLDKNDIMCQKEKVVQLLKGQNKRILVVIDDIDRLNNEQIRQVFQLITSVAKFPNMIYLLVFDKEIVVKALEKIQEGSGEEYLEKIIQMPIQIPDICSTEFRGIIFERLYNIVKEQEGIKINLEHWERLADTCVIPLLKNMRDVNRLCNLVQFKFSGIGTEVDFTDMVVISVIEMYYPTVYEWIKYNKNFLTGKLSGKRVYMANNKGQKELYDMYLNELKGVLVKVGKEKEAEKIMDILVCLFPYIGDEIGKITEWYDSDLLRRSNRIAHPDKFERYFDFNIEEIDIKSFEVTRAIQKLGCGELEKYILELNQEGKSYAFLSEIKSAIPNIREERAKIIVTSILKSAYKLEEKSTGNLLMTSSRDYAERMVIDLFEQIEKVNRKNFLEQLINSGDLDSLPSIAHVINIIELGYGRLAAEGREKSKGRIISIEELEDVEQVFKQKVKTILKENSIFDFFDYRMILYLMENFDSQFMTQRIQQELKDDIHILCFLKSTVFTWIGNGIKYAVSKEYEKYLTKERILDAIQNTQATGEMFRLSKKNQEYCAAFYLDSIGKSDDEGEVSQKDAERMIEKWREQ</sequence>
<dbReference type="PANTHER" id="PTHR22674">
    <property type="entry name" value="NTPASE, KAP FAMILY P-LOOP DOMAIN-CONTAINING 1"/>
    <property type="match status" value="1"/>
</dbReference>
<dbReference type="GeneID" id="92865257"/>
<dbReference type="InterPro" id="IPR011646">
    <property type="entry name" value="KAP_P-loop"/>
</dbReference>
<dbReference type="SUPFAM" id="SSF52540">
    <property type="entry name" value="P-loop containing nucleoside triphosphate hydrolases"/>
    <property type="match status" value="1"/>
</dbReference>
<reference evidence="2 3" key="2">
    <citation type="submission" date="2007-10" db="EMBL/GenBank/DDBJ databases">
        <authorList>
            <person name="Fulton L."/>
            <person name="Clifton S."/>
            <person name="Fulton B."/>
            <person name="Xu J."/>
            <person name="Minx P."/>
            <person name="Pepin K.H."/>
            <person name="Johnson M."/>
            <person name="Thiruvilangam P."/>
            <person name="Bhonagiri V."/>
            <person name="Nash W.E."/>
            <person name="Wang C."/>
            <person name="Mardis E.R."/>
            <person name="Wilson R.K."/>
        </authorList>
    </citation>
    <scope>NUCLEOTIDE SEQUENCE [LARGE SCALE GENOMIC DNA]</scope>
    <source>
        <strain evidence="2 3">ATCC 27755</strain>
    </source>
</reference>
<proteinExistence type="predicted"/>
<feature type="domain" description="AAA+ ATPase" evidence="1">
    <location>
        <begin position="43"/>
        <end position="226"/>
    </location>
</feature>
<dbReference type="PANTHER" id="PTHR22674:SF6">
    <property type="entry name" value="NTPASE KAP FAMILY P-LOOP DOMAIN-CONTAINING PROTEIN 1"/>
    <property type="match status" value="1"/>
</dbReference>
<comment type="caution">
    <text evidence="2">The sequence shown here is derived from an EMBL/GenBank/DDBJ whole genome shotgun (WGS) entry which is preliminary data.</text>
</comment>
<dbReference type="InterPro" id="IPR027417">
    <property type="entry name" value="P-loop_NTPase"/>
</dbReference>
<dbReference type="eggNOG" id="COG4928">
    <property type="taxonomic scope" value="Bacteria"/>
</dbReference>